<gene>
    <name evidence="9" type="ORF">KP79_PYT22373</name>
</gene>
<keyword evidence="2 5" id="KW-0472">Membrane</keyword>
<dbReference type="CDD" id="cd00063">
    <property type="entry name" value="FN3"/>
    <property type="match status" value="1"/>
</dbReference>
<name>A0A210Q5J5_MIZYE</name>
<evidence type="ECO:0000259" key="7">
    <source>
        <dbReference type="PROSITE" id="PS50835"/>
    </source>
</evidence>
<evidence type="ECO:0000313" key="9">
    <source>
        <dbReference type="EMBL" id="OWF43991.1"/>
    </source>
</evidence>
<dbReference type="AlphaFoldDB" id="A0A210Q5J5"/>
<dbReference type="PANTHER" id="PTHR45889">
    <property type="entry name" value="IG-LIKE DOMAIN-CONTAINING PROTEIN"/>
    <property type="match status" value="1"/>
</dbReference>
<feature type="domain" description="Ig-like" evidence="7">
    <location>
        <begin position="134"/>
        <end position="235"/>
    </location>
</feature>
<keyword evidence="3" id="KW-1015">Disulfide bond</keyword>
<dbReference type="PROSITE" id="PS50835">
    <property type="entry name" value="IG_LIKE"/>
    <property type="match status" value="2"/>
</dbReference>
<dbReference type="InterPro" id="IPR013783">
    <property type="entry name" value="Ig-like_fold"/>
</dbReference>
<comment type="subcellular location">
    <subcellularLocation>
        <location evidence="1">Membrane</location>
        <topology evidence="1">Single-pass membrane protein</topology>
    </subcellularLocation>
</comment>
<evidence type="ECO:0000256" key="3">
    <source>
        <dbReference type="ARBA" id="ARBA00023157"/>
    </source>
</evidence>
<dbReference type="SUPFAM" id="SSF49265">
    <property type="entry name" value="Fibronectin type III"/>
    <property type="match status" value="1"/>
</dbReference>
<evidence type="ECO:0000256" key="1">
    <source>
        <dbReference type="ARBA" id="ARBA00004167"/>
    </source>
</evidence>
<comment type="caution">
    <text evidence="9">The sequence shown here is derived from an EMBL/GenBank/DDBJ whole genome shotgun (WGS) entry which is preliminary data.</text>
</comment>
<dbReference type="Pfam" id="PF00041">
    <property type="entry name" value="fn3"/>
    <property type="match status" value="1"/>
</dbReference>
<evidence type="ECO:0000259" key="8">
    <source>
        <dbReference type="PROSITE" id="PS50853"/>
    </source>
</evidence>
<evidence type="ECO:0000256" key="6">
    <source>
        <dbReference type="SAM" id="SignalP"/>
    </source>
</evidence>
<organism evidence="9 10">
    <name type="scientific">Mizuhopecten yessoensis</name>
    <name type="common">Japanese scallop</name>
    <name type="synonym">Patinopecten yessoensis</name>
    <dbReference type="NCBI Taxonomy" id="6573"/>
    <lineage>
        <taxon>Eukaryota</taxon>
        <taxon>Metazoa</taxon>
        <taxon>Spiralia</taxon>
        <taxon>Lophotrochozoa</taxon>
        <taxon>Mollusca</taxon>
        <taxon>Bivalvia</taxon>
        <taxon>Autobranchia</taxon>
        <taxon>Pteriomorphia</taxon>
        <taxon>Pectinida</taxon>
        <taxon>Pectinoidea</taxon>
        <taxon>Pectinidae</taxon>
        <taxon>Mizuhopecten</taxon>
    </lineage>
</organism>
<dbReference type="InterPro" id="IPR013162">
    <property type="entry name" value="CD80_C2-set"/>
</dbReference>
<keyword evidence="5" id="KW-0812">Transmembrane</keyword>
<evidence type="ECO:0000256" key="4">
    <source>
        <dbReference type="SAM" id="MobiDB-lite"/>
    </source>
</evidence>
<feature type="region of interest" description="Disordered" evidence="4">
    <location>
        <begin position="472"/>
        <end position="496"/>
    </location>
</feature>
<protein>
    <submittedName>
        <fullName evidence="9">B-cell receptor CD22</fullName>
    </submittedName>
</protein>
<proteinExistence type="predicted"/>
<dbReference type="SMART" id="SM00409">
    <property type="entry name" value="IG"/>
    <property type="match status" value="2"/>
</dbReference>
<feature type="signal peptide" evidence="6">
    <location>
        <begin position="1"/>
        <end position="22"/>
    </location>
</feature>
<feature type="domain" description="Ig-like" evidence="7">
    <location>
        <begin position="240"/>
        <end position="324"/>
    </location>
</feature>
<feature type="transmembrane region" description="Helical" evidence="5">
    <location>
        <begin position="439"/>
        <end position="462"/>
    </location>
</feature>
<dbReference type="GO" id="GO:0016020">
    <property type="term" value="C:membrane"/>
    <property type="evidence" value="ECO:0007669"/>
    <property type="project" value="UniProtKB-SubCell"/>
</dbReference>
<dbReference type="InterPro" id="IPR036116">
    <property type="entry name" value="FN3_sf"/>
</dbReference>
<dbReference type="Pfam" id="PF08205">
    <property type="entry name" value="C2-set_2"/>
    <property type="match status" value="1"/>
</dbReference>
<evidence type="ECO:0000313" key="10">
    <source>
        <dbReference type="Proteomes" id="UP000242188"/>
    </source>
</evidence>
<dbReference type="InterPro" id="IPR003599">
    <property type="entry name" value="Ig_sub"/>
</dbReference>
<dbReference type="InterPro" id="IPR007110">
    <property type="entry name" value="Ig-like_dom"/>
</dbReference>
<accession>A0A210Q5J5</accession>
<evidence type="ECO:0000256" key="5">
    <source>
        <dbReference type="SAM" id="Phobius"/>
    </source>
</evidence>
<keyword evidence="10" id="KW-1185">Reference proteome</keyword>
<dbReference type="PANTHER" id="PTHR45889:SF8">
    <property type="entry name" value="IG-LIKE DOMAIN-CONTAINING PROTEIN"/>
    <property type="match status" value="1"/>
</dbReference>
<keyword evidence="5" id="KW-1133">Transmembrane helix</keyword>
<dbReference type="SMART" id="SM00060">
    <property type="entry name" value="FN3"/>
    <property type="match status" value="1"/>
</dbReference>
<sequence length="562" mass="60130">MAYTLPGVVVLLQLLTVNLAKGVNVNITPSPVATVTDGDVLWLTCTYDLGGGTLGQLQWKNYDGGIVAAVTPTAGTPCTVSSSGYNIDCDNLASSEVRLGILTPKHRDTYNCSVYLSNYTLIGQSSRHVSVIVPVTSVEIQPPAGQLLDITETQSTDVICVTSACRPFASVFWSVGGINFTYAGASSVQSVTGDLYITTSTLTLTPSRALSGQTVVCTASNTETQIQSTRQPTLNVRHRPEILISPTSDPYVISEGQKNITLMCTVTSANPNVSSLVWTKEATELSNNGVYNLPVPTTGVAGVYTCSAVNDDGTTSLNITLKVTTLPTTPNIVGFTEVTSSTLTVKWTPNDKGDMANAFNISHECKDCAEAESTSVNLADRGNIYSSKLTNLFPGSEYYVNITAINMAGSSSPLELIVSTSPADTCPSPLEDTSTTSTALLVVGIILVLIAVAVLGISIFVYRKSRLLSKSKNRKGNDQKPVKFSNVQQSKEGKQQEIVEERGHYQELDPNDIQKPSPYSCLSEDNNEAGIETVRGNYESIHGDSTARHDYIEIKEVVGMWT</sequence>
<dbReference type="Pfam" id="PF13895">
    <property type="entry name" value="Ig_2"/>
    <property type="match status" value="1"/>
</dbReference>
<evidence type="ECO:0000256" key="2">
    <source>
        <dbReference type="ARBA" id="ARBA00023136"/>
    </source>
</evidence>
<dbReference type="InterPro" id="IPR003961">
    <property type="entry name" value="FN3_dom"/>
</dbReference>
<dbReference type="Gene3D" id="2.60.40.10">
    <property type="entry name" value="Immunoglobulins"/>
    <property type="match status" value="3"/>
</dbReference>
<feature type="chain" id="PRO_5013030062" evidence="6">
    <location>
        <begin position="23"/>
        <end position="562"/>
    </location>
</feature>
<dbReference type="OrthoDB" id="6146343at2759"/>
<reference evidence="9 10" key="1">
    <citation type="journal article" date="2017" name="Nat. Ecol. Evol.">
        <title>Scallop genome provides insights into evolution of bilaterian karyotype and development.</title>
        <authorList>
            <person name="Wang S."/>
            <person name="Zhang J."/>
            <person name="Jiao W."/>
            <person name="Li J."/>
            <person name="Xun X."/>
            <person name="Sun Y."/>
            <person name="Guo X."/>
            <person name="Huan P."/>
            <person name="Dong B."/>
            <person name="Zhang L."/>
            <person name="Hu X."/>
            <person name="Sun X."/>
            <person name="Wang J."/>
            <person name="Zhao C."/>
            <person name="Wang Y."/>
            <person name="Wang D."/>
            <person name="Huang X."/>
            <person name="Wang R."/>
            <person name="Lv J."/>
            <person name="Li Y."/>
            <person name="Zhang Z."/>
            <person name="Liu B."/>
            <person name="Lu W."/>
            <person name="Hui Y."/>
            <person name="Liang J."/>
            <person name="Zhou Z."/>
            <person name="Hou R."/>
            <person name="Li X."/>
            <person name="Liu Y."/>
            <person name="Li H."/>
            <person name="Ning X."/>
            <person name="Lin Y."/>
            <person name="Zhao L."/>
            <person name="Xing Q."/>
            <person name="Dou J."/>
            <person name="Li Y."/>
            <person name="Mao J."/>
            <person name="Guo H."/>
            <person name="Dou H."/>
            <person name="Li T."/>
            <person name="Mu C."/>
            <person name="Jiang W."/>
            <person name="Fu Q."/>
            <person name="Fu X."/>
            <person name="Miao Y."/>
            <person name="Liu J."/>
            <person name="Yu Q."/>
            <person name="Li R."/>
            <person name="Liao H."/>
            <person name="Li X."/>
            <person name="Kong Y."/>
            <person name="Jiang Z."/>
            <person name="Chourrout D."/>
            <person name="Li R."/>
            <person name="Bao Z."/>
        </authorList>
    </citation>
    <scope>NUCLEOTIDE SEQUENCE [LARGE SCALE GENOMIC DNA]</scope>
    <source>
        <strain evidence="9 10">PY_sf001</strain>
    </source>
</reference>
<keyword evidence="6" id="KW-0732">Signal</keyword>
<dbReference type="PROSITE" id="PS50853">
    <property type="entry name" value="FN3"/>
    <property type="match status" value="1"/>
</dbReference>
<dbReference type="InterPro" id="IPR036179">
    <property type="entry name" value="Ig-like_dom_sf"/>
</dbReference>
<dbReference type="Proteomes" id="UP000242188">
    <property type="component" value="Unassembled WGS sequence"/>
</dbReference>
<dbReference type="SUPFAM" id="SSF48726">
    <property type="entry name" value="Immunoglobulin"/>
    <property type="match status" value="2"/>
</dbReference>
<feature type="domain" description="Fibronectin type-III" evidence="8">
    <location>
        <begin position="329"/>
        <end position="424"/>
    </location>
</feature>
<keyword evidence="9" id="KW-0675">Receptor</keyword>
<dbReference type="EMBL" id="NEDP02004945">
    <property type="protein sequence ID" value="OWF43991.1"/>
    <property type="molecule type" value="Genomic_DNA"/>
</dbReference>